<dbReference type="STRING" id="301148.B4135_3900"/>
<evidence type="ECO:0000256" key="1">
    <source>
        <dbReference type="SAM" id="MobiDB-lite"/>
    </source>
</evidence>
<name>A0A150LAF2_9BACI</name>
<comment type="caution">
    <text evidence="2">The sequence shown here is derived from an EMBL/GenBank/DDBJ whole genome shotgun (WGS) entry which is preliminary data.</text>
</comment>
<dbReference type="EMBL" id="LQYT01000133">
    <property type="protein sequence ID" value="KYD08989.1"/>
    <property type="molecule type" value="Genomic_DNA"/>
</dbReference>
<proteinExistence type="predicted"/>
<feature type="region of interest" description="Disordered" evidence="1">
    <location>
        <begin position="1"/>
        <end position="63"/>
    </location>
</feature>
<feature type="compositionally biased region" description="Basic and acidic residues" evidence="1">
    <location>
        <begin position="48"/>
        <end position="60"/>
    </location>
</feature>
<evidence type="ECO:0000313" key="3">
    <source>
        <dbReference type="Proteomes" id="UP000075683"/>
    </source>
</evidence>
<sequence length="142" mass="15824">MNAERRFLFPAALDRQMPQGLSSFGPESGRRRDSGSFRGGSSGRKPRMALEKRRDGEAMRTRGQRSRFSGLFWRLPALPSPAPNPAAAFSPKGLFGEEGRKTFFQRRTGRRKREKGIWDGPGAKPAGCPFFGGGRKGRLFCF</sequence>
<protein>
    <submittedName>
        <fullName evidence="2">Uncharacterized protein</fullName>
    </submittedName>
</protein>
<evidence type="ECO:0000313" key="2">
    <source>
        <dbReference type="EMBL" id="KYD08989.1"/>
    </source>
</evidence>
<accession>A0A150LAF2</accession>
<dbReference type="AlphaFoldDB" id="A0A150LAF2"/>
<dbReference type="Proteomes" id="UP000075683">
    <property type="component" value="Unassembled WGS sequence"/>
</dbReference>
<gene>
    <name evidence="2" type="ORF">B4135_3900</name>
</gene>
<organism evidence="2 3">
    <name type="scientific">Caldibacillus debilis</name>
    <dbReference type="NCBI Taxonomy" id="301148"/>
    <lineage>
        <taxon>Bacteria</taxon>
        <taxon>Bacillati</taxon>
        <taxon>Bacillota</taxon>
        <taxon>Bacilli</taxon>
        <taxon>Bacillales</taxon>
        <taxon>Bacillaceae</taxon>
        <taxon>Caldibacillus</taxon>
    </lineage>
</organism>
<reference evidence="2 3" key="1">
    <citation type="submission" date="2016-01" db="EMBL/GenBank/DDBJ databases">
        <title>Draft Genome Sequences of Seven Thermophilic Sporeformers Isolated from Foods.</title>
        <authorList>
            <person name="Berendsen E.M."/>
            <person name="Wells-Bennik M.H."/>
            <person name="Krawcyk A.O."/>
            <person name="De Jong A."/>
            <person name="Holsappel S."/>
            <person name="Eijlander R.T."/>
            <person name="Kuipers O.P."/>
        </authorList>
    </citation>
    <scope>NUCLEOTIDE SEQUENCE [LARGE SCALE GENOMIC DNA]</scope>
    <source>
        <strain evidence="2 3">B4135</strain>
    </source>
</reference>